<dbReference type="InterPro" id="IPR006311">
    <property type="entry name" value="TAT_signal"/>
</dbReference>
<proteinExistence type="predicted"/>
<dbReference type="RefSeq" id="WP_011237490.1">
    <property type="nucleotide sequence ID" value="NZ_CP059467.1"/>
</dbReference>
<accession>A0ABX1NQB3</accession>
<dbReference type="PIRSF" id="PIRSF036704">
    <property type="entry name" value="UCP036704"/>
    <property type="match status" value="1"/>
</dbReference>
<dbReference type="PROSITE" id="PS51318">
    <property type="entry name" value="TAT"/>
    <property type="match status" value="1"/>
</dbReference>
<protein>
    <recommendedName>
        <fullName evidence="3">Formate dehydrogenase</fullName>
    </recommendedName>
</protein>
<dbReference type="InterPro" id="IPR014177">
    <property type="entry name" value="Formate_DH_TAT-contain"/>
</dbReference>
<gene>
    <name evidence="1" type="ORF">GPA24_00395</name>
</gene>
<dbReference type="EMBL" id="WTVP01000001">
    <property type="protein sequence ID" value="NMG14021.1"/>
    <property type="molecule type" value="Genomic_DNA"/>
</dbReference>
<dbReference type="Proteomes" id="UP000633943">
    <property type="component" value="Unassembled WGS sequence"/>
</dbReference>
<reference evidence="1 2" key="1">
    <citation type="submission" date="2019-12" db="EMBL/GenBank/DDBJ databases">
        <title>Comparative genomics gives insights into the taxonomy of the Azoarcus-Aromatoleum group and reveals separate origins of nif in the plant-associated Azoarcus and non-plant-associated Aromatoleum sub-groups.</title>
        <authorList>
            <person name="Lafos M."/>
            <person name="Maluk M."/>
            <person name="Batista M."/>
            <person name="Junghare M."/>
            <person name="Carmona M."/>
            <person name="Faoro H."/>
            <person name="Cruz L.M."/>
            <person name="Battistoni F."/>
            <person name="De Souza E."/>
            <person name="Pedrosa F."/>
            <person name="Chen W.-M."/>
            <person name="Poole P.S."/>
            <person name="Dixon R.A."/>
            <person name="James E.K."/>
        </authorList>
    </citation>
    <scope>NUCLEOTIDE SEQUENCE [LARGE SCALE GENOMIC DNA]</scope>
    <source>
        <strain evidence="1 2">PbN1</strain>
    </source>
</reference>
<organism evidence="1 2">
    <name type="scientific">Aromatoleum bremense</name>
    <dbReference type="NCBI Taxonomy" id="76115"/>
    <lineage>
        <taxon>Bacteria</taxon>
        <taxon>Pseudomonadati</taxon>
        <taxon>Pseudomonadota</taxon>
        <taxon>Betaproteobacteria</taxon>
        <taxon>Rhodocyclales</taxon>
        <taxon>Rhodocyclaceae</taxon>
        <taxon>Aromatoleum</taxon>
    </lineage>
</organism>
<sequence length="72" mass="7509">MESNRDDRKPALQRRQFLLTLGTGGAAAAAAVAAAAGKTVPEAAAVVEAVATSAHDAGVSEHMRRYYRSARI</sequence>
<evidence type="ECO:0008006" key="3">
    <source>
        <dbReference type="Google" id="ProtNLM"/>
    </source>
</evidence>
<keyword evidence="2" id="KW-1185">Reference proteome</keyword>
<evidence type="ECO:0000313" key="2">
    <source>
        <dbReference type="Proteomes" id="UP000633943"/>
    </source>
</evidence>
<name>A0ABX1NQB3_9RHOO</name>
<comment type="caution">
    <text evidence="1">The sequence shown here is derived from an EMBL/GenBank/DDBJ whole genome shotgun (WGS) entry which is preliminary data.</text>
</comment>
<evidence type="ECO:0000313" key="1">
    <source>
        <dbReference type="EMBL" id="NMG14021.1"/>
    </source>
</evidence>